<comment type="caution">
    <text evidence="1">The sequence shown here is derived from an EMBL/GenBank/DDBJ whole genome shotgun (WGS) entry which is preliminary data.</text>
</comment>
<dbReference type="Proteomes" id="UP001500711">
    <property type="component" value="Unassembled WGS sequence"/>
</dbReference>
<proteinExistence type="predicted"/>
<keyword evidence="2" id="KW-1185">Reference proteome</keyword>
<evidence type="ECO:0000313" key="1">
    <source>
        <dbReference type="EMBL" id="GAA3689987.1"/>
    </source>
</evidence>
<protein>
    <submittedName>
        <fullName evidence="1">Uncharacterized protein</fullName>
    </submittedName>
</protein>
<evidence type="ECO:0000313" key="2">
    <source>
        <dbReference type="Proteomes" id="UP001500711"/>
    </source>
</evidence>
<accession>A0ABP7CJF2</accession>
<name>A0ABP7CJF2_9PSEU</name>
<gene>
    <name evidence="1" type="ORF">GCM10022267_90760</name>
</gene>
<dbReference type="EMBL" id="BAABBE010000088">
    <property type="protein sequence ID" value="GAA3689987.1"/>
    <property type="molecule type" value="Genomic_DNA"/>
</dbReference>
<organism evidence="1 2">
    <name type="scientific">Lentzea roselyniae</name>
    <dbReference type="NCBI Taxonomy" id="531940"/>
    <lineage>
        <taxon>Bacteria</taxon>
        <taxon>Bacillati</taxon>
        <taxon>Actinomycetota</taxon>
        <taxon>Actinomycetes</taxon>
        <taxon>Pseudonocardiales</taxon>
        <taxon>Pseudonocardiaceae</taxon>
        <taxon>Lentzea</taxon>
    </lineage>
</organism>
<reference evidence="2" key="1">
    <citation type="journal article" date="2019" name="Int. J. Syst. Evol. Microbiol.">
        <title>The Global Catalogue of Microorganisms (GCM) 10K type strain sequencing project: providing services to taxonomists for standard genome sequencing and annotation.</title>
        <authorList>
            <consortium name="The Broad Institute Genomics Platform"/>
            <consortium name="The Broad Institute Genome Sequencing Center for Infectious Disease"/>
            <person name="Wu L."/>
            <person name="Ma J."/>
        </authorList>
    </citation>
    <scope>NUCLEOTIDE SEQUENCE [LARGE SCALE GENOMIC DNA]</scope>
    <source>
        <strain evidence="2">JCM 17494</strain>
    </source>
</reference>
<sequence>MGDPMNAPITPEGRRRLREALLELPDQDSGDEPAAKNEADILSEVMVMLAFHGMNVARRVRTAPGVSADPRAARLLDEYEELLTRAGSLSQQFLGLAKRFGEPNGS</sequence>